<comment type="caution">
    <text evidence="2">The sequence shown here is derived from an EMBL/GenBank/DDBJ whole genome shotgun (WGS) entry which is preliminary data.</text>
</comment>
<dbReference type="Pfam" id="PF02371">
    <property type="entry name" value="Transposase_20"/>
    <property type="match status" value="1"/>
</dbReference>
<organism evidence="2 3">
    <name type="scientific">Pseudotabrizicola sediminis</name>
    <dbReference type="NCBI Taxonomy" id="2486418"/>
    <lineage>
        <taxon>Bacteria</taxon>
        <taxon>Pseudomonadati</taxon>
        <taxon>Pseudomonadota</taxon>
        <taxon>Alphaproteobacteria</taxon>
        <taxon>Rhodobacterales</taxon>
        <taxon>Paracoccaceae</taxon>
        <taxon>Pseudotabrizicola</taxon>
    </lineage>
</organism>
<accession>A0ABY2KGG0</accession>
<evidence type="ECO:0000313" key="3">
    <source>
        <dbReference type="Proteomes" id="UP000297741"/>
    </source>
</evidence>
<feature type="domain" description="Transposase IS116/IS110/IS902 C-terminal" evidence="1">
    <location>
        <begin position="13"/>
        <end position="57"/>
    </location>
</feature>
<evidence type="ECO:0000259" key="1">
    <source>
        <dbReference type="Pfam" id="PF02371"/>
    </source>
</evidence>
<dbReference type="InterPro" id="IPR003346">
    <property type="entry name" value="Transposase_20"/>
</dbReference>
<name>A0ABY2KGG0_9RHOB</name>
<proteinExistence type="predicted"/>
<dbReference type="RefSeq" id="WP_135434183.1">
    <property type="nucleotide sequence ID" value="NZ_RPEM01000041.1"/>
</dbReference>
<reference evidence="2 3" key="1">
    <citation type="submission" date="2018-11" db="EMBL/GenBank/DDBJ databases">
        <title>Tabrizicola sp. isolated from sediment of alpine lake.</title>
        <authorList>
            <person name="Liu Z."/>
        </authorList>
    </citation>
    <scope>NUCLEOTIDE SEQUENCE [LARGE SCALE GENOMIC DNA]</scope>
    <source>
        <strain evidence="2 3">DRYC-M-16</strain>
    </source>
</reference>
<protein>
    <submittedName>
        <fullName evidence="2">IS110 family transposase</fullName>
    </submittedName>
</protein>
<dbReference type="Proteomes" id="UP000297741">
    <property type="component" value="Unassembled WGS sequence"/>
</dbReference>
<evidence type="ECO:0000313" key="2">
    <source>
        <dbReference type="EMBL" id="TGD41245.1"/>
    </source>
</evidence>
<dbReference type="EMBL" id="RPEM01000041">
    <property type="protein sequence ID" value="TGD41245.1"/>
    <property type="molecule type" value="Genomic_DNA"/>
</dbReference>
<keyword evidence="3" id="KW-1185">Reference proteome</keyword>
<gene>
    <name evidence="2" type="ORF">EEB11_19280</name>
</gene>
<sequence length="59" mass="5961">MNACRRPPLFSVTIPGIGPVASSMLVAEMPEIGTITGEEAAALTGLAPVAHDSGTLRGK</sequence>